<name>A0ABT4EU98_9BACI</name>
<evidence type="ECO:0000313" key="2">
    <source>
        <dbReference type="EMBL" id="MCY9549250.1"/>
    </source>
</evidence>
<evidence type="ECO:0000313" key="3">
    <source>
        <dbReference type="Proteomes" id="UP001527052"/>
    </source>
</evidence>
<keyword evidence="1" id="KW-0175">Coiled coil</keyword>
<sequence>MGKLNPFILVRRNSLPKSSIELEKKKEIFSLLKKIEANDLLFLENKESTIEILEEKIAKSFDNNLLNLKRIIFNENYNKYINFIEKNDQLEDEVKQALRRLQKYWEMKNLLNQDYHALYEELNVESRETLHLAANSKFIQDYLLMIQPNIYPKLKSYKETDVRDHKSRARKLDDTLFKVLARASIKTSPFANMTRVGLVEQTSSIKSNLGKLDGNSYFTNEIKINYTFLNRLIFEFLLQEDDFYLLTTYRTPPLSIENRKNVAIVNFVSTQDERKSVKIFETSEILKKLKIPAKLAAFLKENSVKRDFDLSDISKALDNKLSNKELIVLARKYVEIGLLVPTIGFSQFDDNEFFSEIIKIGKKFLKESNLNRLHNIIDQLILTKERLHTVNSIEERNSIYRDMETYLNANEETKNIGMSVNHIFYEDGIINDKIPVNNLCSQSDIEILGNLQKITLLFDVSVRMRLELGERVSQSGVNSLNSDFFTLLFETSKDILSYWSDPLYIGDNIQSIWIKKLDSLKIDFIRELRELVSTSNVSVDITKLVNNYVEKIPQQLISRTDLSSSFFIQKNGDQLIINNIYDGQEKYKARFMDYFKEYLENDVDYKLFEQEYYLNQGYREYTENFGFNGNVKSIYLPKRVTTVGTGRKRFSPIAKKYSEIEEFGVSIDPVCHFITFFDRSTNADIKVLFRGSLIPTAMPGYISTLLQLFSSGRMTFKFSDLACNDSGPRLTMGNIILSRKKESLSKYRDLFLNDDVDGPEYHRKINEYFWKNNFATKFFVVAKRDLSDKQFKFVDFKPFYVDVANPISLRIFVKEIVKKYQDENFENLFIEENLGDDQNFATEFDLELYKEGGQI</sequence>
<keyword evidence="3" id="KW-1185">Reference proteome</keyword>
<dbReference type="EMBL" id="JAMDLZ010000041">
    <property type="protein sequence ID" value="MCY9549250.1"/>
    <property type="molecule type" value="Genomic_DNA"/>
</dbReference>
<dbReference type="RefSeq" id="WP_268639229.1">
    <property type="nucleotide sequence ID" value="NZ_JAMDLZ010000041.1"/>
</dbReference>
<gene>
    <name evidence="2" type="ORF">M5W82_20425</name>
</gene>
<comment type="caution">
    <text evidence="2">The sequence shown here is derived from an EMBL/GenBank/DDBJ whole genome shotgun (WGS) entry which is preliminary data.</text>
</comment>
<accession>A0ABT4EU98</accession>
<proteinExistence type="predicted"/>
<feature type="coiled-coil region" evidence="1">
    <location>
        <begin position="43"/>
        <end position="107"/>
    </location>
</feature>
<evidence type="ECO:0000256" key="1">
    <source>
        <dbReference type="SAM" id="Coils"/>
    </source>
</evidence>
<reference evidence="2 3" key="1">
    <citation type="submission" date="2022-05" db="EMBL/GenBank/DDBJ databases">
        <title>Genome Sequencing of Bee-Associated Microbes.</title>
        <authorList>
            <person name="Dunlap C."/>
        </authorList>
    </citation>
    <scope>NUCLEOTIDE SEQUENCE [LARGE SCALE GENOMIC DNA]</scope>
    <source>
        <strain evidence="2 3">NRRL BD-083</strain>
    </source>
</reference>
<evidence type="ECO:0008006" key="4">
    <source>
        <dbReference type="Google" id="ProtNLM"/>
    </source>
</evidence>
<organism evidence="2 3">
    <name type="scientific">Lysinibacillus xylanilyticus</name>
    <dbReference type="NCBI Taxonomy" id="582475"/>
    <lineage>
        <taxon>Bacteria</taxon>
        <taxon>Bacillati</taxon>
        <taxon>Bacillota</taxon>
        <taxon>Bacilli</taxon>
        <taxon>Bacillales</taxon>
        <taxon>Bacillaceae</taxon>
        <taxon>Lysinibacillus</taxon>
    </lineage>
</organism>
<protein>
    <recommendedName>
        <fullName evidence="4">Lantibiotic dehydratase N-terminal domain-containing protein</fullName>
    </recommendedName>
</protein>
<dbReference type="Proteomes" id="UP001527052">
    <property type="component" value="Unassembled WGS sequence"/>
</dbReference>